<evidence type="ECO:0000256" key="1">
    <source>
        <dbReference type="SAM" id="MobiDB-lite"/>
    </source>
</evidence>
<keyword evidence="3" id="KW-1185">Reference proteome</keyword>
<accession>A0A1N7ENZ4</accession>
<feature type="region of interest" description="Disordered" evidence="1">
    <location>
        <begin position="67"/>
        <end position="120"/>
    </location>
</feature>
<gene>
    <name evidence="2" type="ORF">SAMN05421858_4454</name>
</gene>
<proteinExistence type="predicted"/>
<reference evidence="3" key="1">
    <citation type="submission" date="2017-01" db="EMBL/GenBank/DDBJ databases">
        <authorList>
            <person name="Varghese N."/>
            <person name="Submissions S."/>
        </authorList>
    </citation>
    <scope>NUCLEOTIDE SEQUENCE [LARGE SCALE GENOMIC DNA]</scope>
    <source>
        <strain evidence="3">CGMCC 1.7737</strain>
    </source>
</reference>
<evidence type="ECO:0000313" key="3">
    <source>
        <dbReference type="Proteomes" id="UP000186914"/>
    </source>
</evidence>
<dbReference type="Proteomes" id="UP000186914">
    <property type="component" value="Unassembled WGS sequence"/>
</dbReference>
<feature type="compositionally biased region" description="Basic and acidic residues" evidence="1">
    <location>
        <begin position="84"/>
        <end position="94"/>
    </location>
</feature>
<dbReference type="EMBL" id="FTNO01000006">
    <property type="protein sequence ID" value="SIR89811.1"/>
    <property type="molecule type" value="Genomic_DNA"/>
</dbReference>
<organism evidence="2 3">
    <name type="scientific">Haladaptatus litoreus</name>
    <dbReference type="NCBI Taxonomy" id="553468"/>
    <lineage>
        <taxon>Archaea</taxon>
        <taxon>Methanobacteriati</taxon>
        <taxon>Methanobacteriota</taxon>
        <taxon>Stenosarchaea group</taxon>
        <taxon>Halobacteria</taxon>
        <taxon>Halobacteriales</taxon>
        <taxon>Haladaptataceae</taxon>
        <taxon>Haladaptatus</taxon>
    </lineage>
</organism>
<feature type="region of interest" description="Disordered" evidence="1">
    <location>
        <begin position="1"/>
        <end position="20"/>
    </location>
</feature>
<dbReference type="AlphaFoldDB" id="A0A1N7ENZ4"/>
<feature type="compositionally biased region" description="Acidic residues" evidence="1">
    <location>
        <begin position="95"/>
        <end position="120"/>
    </location>
</feature>
<name>A0A1N7ENZ4_9EURY</name>
<protein>
    <submittedName>
        <fullName evidence="2">Uncharacterized protein</fullName>
    </submittedName>
</protein>
<evidence type="ECO:0000313" key="2">
    <source>
        <dbReference type="EMBL" id="SIR89811.1"/>
    </source>
</evidence>
<sequence>MSGESKWDLGLPSRTKFTDVHDGLSATTPVVTDGMLLVSSTQHDILPEWYESIGYVRYETLYRIEATETSNNDDSQDDDSDGDNSNKDESSEDRSDTDESDTGSEDSGEEEQYDDTENDC</sequence>